<feature type="chain" id="PRO_5004210344" evidence="1">
    <location>
        <begin position="21"/>
        <end position="575"/>
    </location>
</feature>
<organism evidence="2 3">
    <name type="scientific">Anaeromyxobacter dehalogenans (strain 2CP-C)</name>
    <dbReference type="NCBI Taxonomy" id="290397"/>
    <lineage>
        <taxon>Bacteria</taxon>
        <taxon>Pseudomonadati</taxon>
        <taxon>Myxococcota</taxon>
        <taxon>Myxococcia</taxon>
        <taxon>Myxococcales</taxon>
        <taxon>Cystobacterineae</taxon>
        <taxon>Anaeromyxobacteraceae</taxon>
        <taxon>Anaeromyxobacter</taxon>
    </lineage>
</organism>
<sequence>MKISAPAATALLIGSSLLLAACGGGGGGSTPGSSPAGTIGGAVVLGPVAGASVRAYALSGGAQGALLGEATADAAGRFTVSIGHHAGPVMLVATGGSYVDEATGASMALGSGDALGCAIPSVAADAATAGIQVTPLTSMARARAAAMPGGMTEANVAAANASVGAYFQAGDVLRVAPMDPTAAGAGAGATQDERGYGMALAAMSQEAMALGMTSSAGMATALAADASDGVMDGMMGATPVSMGGMGGMGGGMMAPSAGSSGLADAMRAFLASARNRSGLTADDLQACLAQLSGAGGQLPGAGGSGQGAGGTMTGTAFMGAMSGGTVTAYAVTGGARGQALGAAPLGAAGAFSVGLGPYAGPVMLEVAGATFVDEATGTAMPMASGDVLTACVPSVAAGATTSGVHVTPLTTMAQAMAQGTPGGMTTASAGAANAGVGSYFMAGDVLGTMPMDPSVAGSGAGATQDQRDHGMAIAAMSEYARTVGMTGSSSAMVTAMAEDASDGVMNGMMGGTGISMGGGGMMGGGPGMMAANAGTRGLSGAMTTFAGSAMNRSGVTAAGVQALVDQLAASSGTIP</sequence>
<reference evidence="2 3" key="1">
    <citation type="submission" date="2006-01" db="EMBL/GenBank/DDBJ databases">
        <title>Complete sequence of Anaeromyxobacter dehalogenans 2CP-C.</title>
        <authorList>
            <consortium name="US DOE Joint Genome Institute"/>
            <person name="Copeland A."/>
            <person name="Lucas S."/>
            <person name="Lapidus A."/>
            <person name="Barry K."/>
            <person name="Detter J.C."/>
            <person name="Glavina T."/>
            <person name="Hammon N."/>
            <person name="Israni S."/>
            <person name="Pitluck S."/>
            <person name="Brettin T."/>
            <person name="Bruce D."/>
            <person name="Han C."/>
            <person name="Tapia R."/>
            <person name="Gilna P."/>
            <person name="Kiss H."/>
            <person name="Schmutz J."/>
            <person name="Larimer F."/>
            <person name="Land M."/>
            <person name="Kyrpides N."/>
            <person name="Anderson I."/>
            <person name="Sanford R.A."/>
            <person name="Ritalahti K.M."/>
            <person name="Thomas H.S."/>
            <person name="Kirby J.R."/>
            <person name="Zhulin I.B."/>
            <person name="Loeffler F.E."/>
            <person name="Richardson P."/>
        </authorList>
    </citation>
    <scope>NUCLEOTIDE SEQUENCE [LARGE SCALE GENOMIC DNA]</scope>
    <source>
        <strain evidence="2 3">2CP-C</strain>
    </source>
</reference>
<dbReference type="OrthoDB" id="10017927at2"/>
<dbReference type="HOGENOM" id="CLU_468248_0_0_7"/>
<evidence type="ECO:0000256" key="1">
    <source>
        <dbReference type="SAM" id="SignalP"/>
    </source>
</evidence>
<protein>
    <submittedName>
        <fullName evidence="2">Uncharacterized protein</fullName>
    </submittedName>
</protein>
<proteinExistence type="predicted"/>
<gene>
    <name evidence="2" type="ordered locus">Adeh_0897</name>
</gene>
<dbReference type="AlphaFoldDB" id="Q2IPE2"/>
<dbReference type="EMBL" id="CP000251">
    <property type="protein sequence ID" value="ABC80672.1"/>
    <property type="molecule type" value="Genomic_DNA"/>
</dbReference>
<keyword evidence="1" id="KW-0732">Signal</keyword>
<dbReference type="eggNOG" id="ENOG5033DUT">
    <property type="taxonomic scope" value="Bacteria"/>
</dbReference>
<accession>Q2IPE2</accession>
<dbReference type="RefSeq" id="WP_011419955.1">
    <property type="nucleotide sequence ID" value="NC_007760.1"/>
</dbReference>
<feature type="signal peptide" evidence="1">
    <location>
        <begin position="1"/>
        <end position="20"/>
    </location>
</feature>
<evidence type="ECO:0000313" key="3">
    <source>
        <dbReference type="Proteomes" id="UP000001935"/>
    </source>
</evidence>
<evidence type="ECO:0000313" key="2">
    <source>
        <dbReference type="EMBL" id="ABC80672.1"/>
    </source>
</evidence>
<name>Q2IPE2_ANADE</name>
<dbReference type="KEGG" id="ade:Adeh_0897"/>
<dbReference type="PROSITE" id="PS51257">
    <property type="entry name" value="PROKAR_LIPOPROTEIN"/>
    <property type="match status" value="1"/>
</dbReference>
<dbReference type="Proteomes" id="UP000001935">
    <property type="component" value="Chromosome"/>
</dbReference>